<keyword evidence="5 10" id="KW-1133">Transmembrane helix</keyword>
<dbReference type="InterPro" id="IPR000276">
    <property type="entry name" value="GPCR_Rhodpsn"/>
</dbReference>
<sequence length="168" mass="19214">MNPLKPRMGKKATLCVAASIWIVGTIISCPSLLFFTTYPMKDHILCYAEWPDGPSNHSRQEYVYNIVFMLLTYFLPIGSMTYTYARVGLELWGSKSIGECTQRQLDNIKSKRRVRSKYGRFISPGTMARSPGRFEMDKVFPSFERFFCGGARGEEEKEGRYETSASND</sequence>
<accession>Q5TY23</accession>
<feature type="transmembrane region" description="Helical" evidence="10">
    <location>
        <begin position="62"/>
        <end position="85"/>
    </location>
</feature>
<keyword evidence="7 10" id="KW-0472">Membrane</keyword>
<reference evidence="12" key="3">
    <citation type="journal article" date="2004" name="Trends Parasitol.">
        <title>The Anopheles gambiae genome: an update.</title>
        <authorList>
            <person name="Mongin E."/>
            <person name="Louis C."/>
            <person name="Holt R.A."/>
            <person name="Birney E."/>
            <person name="Collins F.H."/>
        </authorList>
    </citation>
    <scope>NUCLEOTIDE SEQUENCE [LARGE SCALE GENOMIC DNA]</scope>
    <source>
        <strain evidence="12">PEST</strain>
    </source>
</reference>
<dbReference type="GO" id="GO:0005886">
    <property type="term" value="C:plasma membrane"/>
    <property type="evidence" value="ECO:0007669"/>
    <property type="project" value="UniProtKB-SubCell"/>
</dbReference>
<dbReference type="GO" id="GO:0004995">
    <property type="term" value="F:tachykinin receptor activity"/>
    <property type="evidence" value="ECO:0007669"/>
    <property type="project" value="InterPro"/>
</dbReference>
<proteinExistence type="inferred from homology"/>
<evidence type="ECO:0000256" key="6">
    <source>
        <dbReference type="ARBA" id="ARBA00023040"/>
    </source>
</evidence>
<evidence type="ECO:0000256" key="3">
    <source>
        <dbReference type="ARBA" id="ARBA00022475"/>
    </source>
</evidence>
<dbReference type="PROSITE" id="PS51257">
    <property type="entry name" value="PROKAR_LIPOPROTEIN"/>
    <property type="match status" value="1"/>
</dbReference>
<evidence type="ECO:0000259" key="11">
    <source>
        <dbReference type="PROSITE" id="PS50262"/>
    </source>
</evidence>
<feature type="domain" description="G-protein coupled receptors family 1 profile" evidence="11">
    <location>
        <begin position="1"/>
        <end position="87"/>
    </location>
</feature>
<evidence type="ECO:0000256" key="5">
    <source>
        <dbReference type="ARBA" id="ARBA00022989"/>
    </source>
</evidence>
<dbReference type="HOGENOM" id="CLU_135204_0_0_1"/>
<evidence type="ECO:0000256" key="7">
    <source>
        <dbReference type="ARBA" id="ARBA00023136"/>
    </source>
</evidence>
<keyword evidence="4 10" id="KW-0812">Transmembrane</keyword>
<dbReference type="eggNOG" id="KOG4219">
    <property type="taxonomic scope" value="Eukaryota"/>
</dbReference>
<dbReference type="EMBL" id="AAAB01004626">
    <property type="protein sequence ID" value="EAL42275.2"/>
    <property type="molecule type" value="Genomic_DNA"/>
</dbReference>
<keyword evidence="8" id="KW-0675">Receptor</keyword>
<dbReference type="PROSITE" id="PS50262">
    <property type="entry name" value="G_PROTEIN_RECEP_F1_2"/>
    <property type="match status" value="1"/>
</dbReference>
<evidence type="ECO:0000256" key="2">
    <source>
        <dbReference type="ARBA" id="ARBA00010663"/>
    </source>
</evidence>
<dbReference type="VEuPathDB" id="VectorBase:AGAP012824"/>
<comment type="subcellular location">
    <subcellularLocation>
        <location evidence="1">Cell membrane</location>
        <topology evidence="1">Multi-pass membrane protein</topology>
    </subcellularLocation>
</comment>
<dbReference type="PANTHER" id="PTHR46925:SF2">
    <property type="entry name" value="G-PROTEIN COUPLED RECEPTOR TKR-1-RELATED"/>
    <property type="match status" value="1"/>
</dbReference>
<reference evidence="12" key="4">
    <citation type="journal article" date="2007" name="Genome Biol.">
        <title>Update of the Anopheles gambiae PEST genome assembly.</title>
        <authorList>
            <person name="Sharakhova M.V."/>
            <person name="Hammond M.P."/>
            <person name="Lobo N.F."/>
            <person name="Krzywinski J."/>
            <person name="Unger M.F."/>
            <person name="Hillenmeyer M.E."/>
            <person name="Bruggner R.V."/>
            <person name="Birney E."/>
            <person name="Collins F.H."/>
        </authorList>
    </citation>
    <scope>NUCLEOTIDE SEQUENCE [LARGE SCALE GENOMIC DNA]</scope>
    <source>
        <strain evidence="12">PEST</strain>
    </source>
</reference>
<dbReference type="VEuPathDB" id="VectorBase:AGAMI1_005285"/>
<dbReference type="InParanoid" id="Q5TY23"/>
<dbReference type="AlphaFoldDB" id="Q5TY23"/>
<reference evidence="12" key="1">
    <citation type="journal article" date="2002" name="Science">
        <title>The genome sequence of the malaria mosquito Anopheles gambiae.</title>
        <authorList>
            <person name="Holt R.A."/>
            <person name="Subramanian G.M."/>
            <person name="Halpern A."/>
            <person name="Sutton G.G."/>
            <person name="Charlab R."/>
            <person name="Nusskern D.R."/>
            <person name="Wincker P."/>
            <person name="Clark A.G."/>
            <person name="Ribeiro J.M."/>
            <person name="Wides R."/>
            <person name="Salzberg S.L."/>
            <person name="Loftus B."/>
            <person name="Yandell M."/>
            <person name="Majoros W.H."/>
            <person name="Rusch D.B."/>
            <person name="Lai Z."/>
            <person name="Kraft C.L."/>
            <person name="Abril J.F."/>
            <person name="Anthouard V."/>
            <person name="Arensburger P."/>
            <person name="Atkinson P.W."/>
            <person name="Baden H."/>
            <person name="de Berardinis V."/>
            <person name="Baldwin D."/>
            <person name="Benes V."/>
            <person name="Biedler J."/>
            <person name="Blass C."/>
            <person name="Bolanos R."/>
            <person name="Boscus D."/>
            <person name="Barnstead M."/>
            <person name="Cai S."/>
            <person name="Center A."/>
            <person name="Chaturverdi K."/>
            <person name="Christophides G.K."/>
            <person name="Chrystal M.A."/>
            <person name="Clamp M."/>
            <person name="Cravchik A."/>
            <person name="Curwen V."/>
            <person name="Dana A."/>
            <person name="Delcher A."/>
            <person name="Dew I."/>
            <person name="Evans C.A."/>
            <person name="Flanigan M."/>
            <person name="Grundschober-Freimoser A."/>
            <person name="Friedli L."/>
            <person name="Gu Z."/>
            <person name="Guan P."/>
            <person name="Guigo R."/>
            <person name="Hillenmeyer M.E."/>
            <person name="Hladun S.L."/>
            <person name="Hogan J.R."/>
            <person name="Hong Y.S."/>
            <person name="Hoover J."/>
            <person name="Jaillon O."/>
            <person name="Ke Z."/>
            <person name="Kodira C."/>
            <person name="Kokoza E."/>
            <person name="Koutsos A."/>
            <person name="Letunic I."/>
            <person name="Levitsky A."/>
            <person name="Liang Y."/>
            <person name="Lin J.J."/>
            <person name="Lobo N.F."/>
            <person name="Lopez J.R."/>
            <person name="Malek J.A."/>
            <person name="McIntosh T.C."/>
            <person name="Meister S."/>
            <person name="Miller J."/>
            <person name="Mobarry C."/>
            <person name="Mongin E."/>
            <person name="Murphy S.D."/>
            <person name="O'Brochta D.A."/>
            <person name="Pfannkoch C."/>
            <person name="Qi R."/>
            <person name="Regier M.A."/>
            <person name="Remington K."/>
            <person name="Shao H."/>
            <person name="Sharakhova M.V."/>
            <person name="Sitter C.D."/>
            <person name="Shetty J."/>
            <person name="Smith T.J."/>
            <person name="Strong R."/>
            <person name="Sun J."/>
            <person name="Thomasova D."/>
            <person name="Ton L.Q."/>
            <person name="Topalis P."/>
            <person name="Tu Z."/>
            <person name="Unger M.F."/>
            <person name="Walenz B."/>
            <person name="Wang A."/>
            <person name="Wang J."/>
            <person name="Wang M."/>
            <person name="Wang X."/>
            <person name="Woodford K.J."/>
            <person name="Wortman J.R."/>
            <person name="Wu M."/>
            <person name="Yao A."/>
            <person name="Zdobnov E.M."/>
            <person name="Zhang H."/>
            <person name="Zhao Q."/>
            <person name="Zhao S."/>
            <person name="Zhu S.C."/>
            <person name="Zhimulev I."/>
            <person name="Coluzzi M."/>
            <person name="della Torre A."/>
            <person name="Roth C.W."/>
            <person name="Louis C."/>
            <person name="Kalush F."/>
            <person name="Mural R.J."/>
            <person name="Myers E.W."/>
            <person name="Adams M.D."/>
            <person name="Smith H.O."/>
            <person name="Broder S."/>
            <person name="Gardner M.J."/>
            <person name="Fraser C.M."/>
            <person name="Birney E."/>
            <person name="Bork P."/>
            <person name="Brey P.T."/>
            <person name="Venter J.C."/>
            <person name="Weissenbach J."/>
            <person name="Kafatos F.C."/>
            <person name="Collins F.H."/>
            <person name="Hoffman S.L."/>
        </authorList>
    </citation>
    <scope>NUCLEOTIDE SEQUENCE [LARGE SCALE GENOMIC DNA]</scope>
    <source>
        <strain evidence="12">PEST</strain>
    </source>
</reference>
<protein>
    <submittedName>
        <fullName evidence="12">AGAP012824-PA</fullName>
    </submittedName>
</protein>
<keyword evidence="9" id="KW-0807">Transducer</keyword>
<comment type="caution">
    <text evidence="12">The sequence shown here is derived from an EMBL/GenBank/DDBJ whole genome shotgun (WGS) entry which is preliminary data.</text>
</comment>
<reference evidence="12" key="5">
    <citation type="submission" date="2011-05" db="EMBL/GenBank/DDBJ databases">
        <authorList>
            <consortium name="VectorBase"/>
        </authorList>
    </citation>
    <scope>NUCLEOTIDE SEQUENCE</scope>
    <source>
        <strain evidence="12">PEST</strain>
    </source>
</reference>
<dbReference type="InterPro" id="IPR017452">
    <property type="entry name" value="GPCR_Rhodpsn_7TM"/>
</dbReference>
<dbReference type="OMA" id="MSKACAY"/>
<evidence type="ECO:0000313" key="12">
    <source>
        <dbReference type="EMBL" id="EAL42275.2"/>
    </source>
</evidence>
<dbReference type="Pfam" id="PF00001">
    <property type="entry name" value="7tm_1"/>
    <property type="match status" value="1"/>
</dbReference>
<evidence type="ECO:0000256" key="1">
    <source>
        <dbReference type="ARBA" id="ARBA00004651"/>
    </source>
</evidence>
<feature type="transmembrane region" description="Helical" evidence="10">
    <location>
        <begin position="12"/>
        <end position="35"/>
    </location>
</feature>
<evidence type="ECO:0000256" key="8">
    <source>
        <dbReference type="ARBA" id="ARBA00023170"/>
    </source>
</evidence>
<name>Q5TY23_ANOGA</name>
<gene>
    <name evidence="12" type="ORF">AgaP_AGAP012824</name>
</gene>
<evidence type="ECO:0000256" key="4">
    <source>
        <dbReference type="ARBA" id="ARBA00022692"/>
    </source>
</evidence>
<dbReference type="PaxDb" id="7165-AGAP012824-PA"/>
<reference evidence="12" key="2">
    <citation type="submission" date="2002-03" db="EMBL/GenBank/DDBJ databases">
        <authorList>
            <consortium name="The Anopheles Genome Sequencing Consortium"/>
        </authorList>
    </citation>
    <scope>NUCLEOTIDE SEQUENCE</scope>
    <source>
        <strain evidence="12">PEST</strain>
    </source>
</reference>
<keyword evidence="6" id="KW-0297">G-protein coupled receptor</keyword>
<organism evidence="12">
    <name type="scientific">Anopheles gambiae</name>
    <name type="common">African malaria mosquito</name>
    <dbReference type="NCBI Taxonomy" id="7165"/>
    <lineage>
        <taxon>Eukaryota</taxon>
        <taxon>Metazoa</taxon>
        <taxon>Ecdysozoa</taxon>
        <taxon>Arthropoda</taxon>
        <taxon>Hexapoda</taxon>
        <taxon>Insecta</taxon>
        <taxon>Pterygota</taxon>
        <taxon>Neoptera</taxon>
        <taxon>Endopterygota</taxon>
        <taxon>Diptera</taxon>
        <taxon>Nematocera</taxon>
        <taxon>Culicoidea</taxon>
        <taxon>Culicidae</taxon>
        <taxon>Anophelinae</taxon>
        <taxon>Anopheles</taxon>
    </lineage>
</organism>
<dbReference type="Gene3D" id="1.20.1070.10">
    <property type="entry name" value="Rhodopsin 7-helix transmembrane proteins"/>
    <property type="match status" value="1"/>
</dbReference>
<dbReference type="InterPro" id="IPR001681">
    <property type="entry name" value="Neurokn_rcpt"/>
</dbReference>
<dbReference type="SUPFAM" id="SSF81321">
    <property type="entry name" value="Family A G protein-coupled receptor-like"/>
    <property type="match status" value="1"/>
</dbReference>
<keyword evidence="3" id="KW-1003">Cell membrane</keyword>
<dbReference type="PANTHER" id="PTHR46925">
    <property type="entry name" value="G-PROTEIN COUPLED RECEPTOR TKR-1-RELATED"/>
    <property type="match status" value="1"/>
</dbReference>
<comment type="similarity">
    <text evidence="2">Belongs to the G-protein coupled receptor 1 family.</text>
</comment>
<evidence type="ECO:0000256" key="10">
    <source>
        <dbReference type="SAM" id="Phobius"/>
    </source>
</evidence>
<evidence type="ECO:0000256" key="9">
    <source>
        <dbReference type="ARBA" id="ARBA00023224"/>
    </source>
</evidence>